<gene>
    <name evidence="4" type="ORF">KC573_02010</name>
</gene>
<reference evidence="4" key="2">
    <citation type="journal article" date="2021" name="Microbiome">
        <title>Successional dynamics and alternative stable states in a saline activated sludge microbial community over 9 years.</title>
        <authorList>
            <person name="Wang Y."/>
            <person name="Ye J."/>
            <person name="Ju F."/>
            <person name="Liu L."/>
            <person name="Boyd J.A."/>
            <person name="Deng Y."/>
            <person name="Parks D.H."/>
            <person name="Jiang X."/>
            <person name="Yin X."/>
            <person name="Woodcroft B.J."/>
            <person name="Tyson G.W."/>
            <person name="Hugenholtz P."/>
            <person name="Polz M.F."/>
            <person name="Zhang T."/>
        </authorList>
    </citation>
    <scope>NUCLEOTIDE SEQUENCE</scope>
    <source>
        <strain evidence="4">HKST-UBA02</strain>
    </source>
</reference>
<dbReference type="InterPro" id="IPR025745">
    <property type="entry name" value="Mrr-like_N_dom"/>
</dbReference>
<dbReference type="Proteomes" id="UP000699691">
    <property type="component" value="Unassembled WGS sequence"/>
</dbReference>
<organism evidence="4 5">
    <name type="scientific">candidate division WWE3 bacterium</name>
    <dbReference type="NCBI Taxonomy" id="2053526"/>
    <lineage>
        <taxon>Bacteria</taxon>
        <taxon>Katanobacteria</taxon>
    </lineage>
</organism>
<dbReference type="GO" id="GO:0015666">
    <property type="term" value="F:restriction endodeoxyribonuclease activity"/>
    <property type="evidence" value="ECO:0007669"/>
    <property type="project" value="TreeGrafter"/>
</dbReference>
<feature type="region of interest" description="Disordered" evidence="1">
    <location>
        <begin position="112"/>
        <end position="135"/>
    </location>
</feature>
<dbReference type="InterPro" id="IPR011856">
    <property type="entry name" value="tRNA_endonuc-like_dom_sf"/>
</dbReference>
<feature type="compositionally biased region" description="Acidic residues" evidence="1">
    <location>
        <begin position="121"/>
        <end position="135"/>
    </location>
</feature>
<dbReference type="PANTHER" id="PTHR30015:SF7">
    <property type="entry name" value="TYPE IV METHYL-DIRECTED RESTRICTION ENZYME ECOKMRR"/>
    <property type="match status" value="1"/>
</dbReference>
<dbReference type="GO" id="GO:0003677">
    <property type="term" value="F:DNA binding"/>
    <property type="evidence" value="ECO:0007669"/>
    <property type="project" value="InterPro"/>
</dbReference>
<keyword evidence="4" id="KW-0255">Endonuclease</keyword>
<dbReference type="SUPFAM" id="SSF52980">
    <property type="entry name" value="Restriction endonuclease-like"/>
    <property type="match status" value="1"/>
</dbReference>
<evidence type="ECO:0000259" key="2">
    <source>
        <dbReference type="Pfam" id="PF04471"/>
    </source>
</evidence>
<dbReference type="AlphaFoldDB" id="A0A955LW33"/>
<dbReference type="GO" id="GO:0009307">
    <property type="term" value="P:DNA restriction-modification system"/>
    <property type="evidence" value="ECO:0007669"/>
    <property type="project" value="InterPro"/>
</dbReference>
<evidence type="ECO:0000313" key="5">
    <source>
        <dbReference type="Proteomes" id="UP000699691"/>
    </source>
</evidence>
<keyword evidence="4" id="KW-0540">Nuclease</keyword>
<reference evidence="4" key="1">
    <citation type="submission" date="2020-04" db="EMBL/GenBank/DDBJ databases">
        <authorList>
            <person name="Zhang T."/>
        </authorList>
    </citation>
    <scope>NUCLEOTIDE SEQUENCE</scope>
    <source>
        <strain evidence="4">HKST-UBA02</strain>
    </source>
</reference>
<dbReference type="InterPro" id="IPR007560">
    <property type="entry name" value="Restrct_endonuc_IV_Mrr"/>
</dbReference>
<dbReference type="PANTHER" id="PTHR30015">
    <property type="entry name" value="MRR RESTRICTION SYSTEM PROTEIN"/>
    <property type="match status" value="1"/>
</dbReference>
<accession>A0A955LW33</accession>
<keyword evidence="4" id="KW-0378">Hydrolase</keyword>
<comment type="caution">
    <text evidence="4">The sequence shown here is derived from an EMBL/GenBank/DDBJ whole genome shotgun (WGS) entry which is preliminary data.</text>
</comment>
<sequence length="302" mass="33624">MAIPQFKYVILPFLKAVKDGKTYTLPEVEQKLAQHFNLTENELSETTPSGRMTIFTNRVGWSKTYLKKAGLIDAPTRQPIKITQLGLDVLDKNPEIIDRGFLMQFDSFKDFSNGDSQNTNDTEETSSDETPEETLEAGYQSIQKDLREELLVNLKNSSPAFFEQSVLDLLLAMGYGGSRKDAAEAVGRSGDGGIDGVIKEDKLGLDLIYIQAKRWDSNSVGRPDVQSFVGALNGKFAKKGIFITTSQFTQEATEYAKHLDCKVILIDGWTLAGLMIEHNVGVSVIATYHIKRIDTDYFTDMA</sequence>
<dbReference type="Gene3D" id="3.40.1350.10">
    <property type="match status" value="1"/>
</dbReference>
<dbReference type="InterPro" id="IPR011335">
    <property type="entry name" value="Restrct_endonuc-II-like"/>
</dbReference>
<protein>
    <submittedName>
        <fullName evidence="4">Restriction endonuclease</fullName>
    </submittedName>
</protein>
<evidence type="ECO:0000256" key="1">
    <source>
        <dbReference type="SAM" id="MobiDB-lite"/>
    </source>
</evidence>
<dbReference type="InterPro" id="IPR052906">
    <property type="entry name" value="Type_IV_Methyl-Rstrct_Enzyme"/>
</dbReference>
<proteinExistence type="predicted"/>
<evidence type="ECO:0000313" key="4">
    <source>
        <dbReference type="EMBL" id="MCA9397578.1"/>
    </source>
</evidence>
<feature type="domain" description="Restriction endonuclease type IV Mrr" evidence="2">
    <location>
        <begin position="155"/>
        <end position="275"/>
    </location>
</feature>
<feature type="domain" description="Restriction system protein Mrr-like N-terminal" evidence="3">
    <location>
        <begin position="6"/>
        <end position="91"/>
    </location>
</feature>
<dbReference type="Pfam" id="PF04471">
    <property type="entry name" value="Mrr_cat"/>
    <property type="match status" value="1"/>
</dbReference>
<evidence type="ECO:0000259" key="3">
    <source>
        <dbReference type="Pfam" id="PF14338"/>
    </source>
</evidence>
<name>A0A955LW33_UNCKA</name>
<dbReference type="EMBL" id="JAGQKY010000070">
    <property type="protein sequence ID" value="MCA9397578.1"/>
    <property type="molecule type" value="Genomic_DNA"/>
</dbReference>
<dbReference type="Pfam" id="PF14338">
    <property type="entry name" value="Mrr_N"/>
    <property type="match status" value="1"/>
</dbReference>